<keyword evidence="4" id="KW-0813">Transport</keyword>
<comment type="similarity">
    <text evidence="4">Belongs to the TIC214 family.</text>
</comment>
<feature type="coiled-coil region" evidence="5">
    <location>
        <begin position="920"/>
        <end position="962"/>
    </location>
</feature>
<keyword evidence="4 6" id="KW-0150">Chloroplast</keyword>
<organism evidence="6">
    <name type="scientific">Lathyrus palustris</name>
    <name type="common">Marsh pea</name>
    <dbReference type="NCBI Taxonomy" id="313104"/>
    <lineage>
        <taxon>Eukaryota</taxon>
        <taxon>Viridiplantae</taxon>
        <taxon>Streptophyta</taxon>
        <taxon>Embryophyta</taxon>
        <taxon>Tracheophyta</taxon>
        <taxon>Spermatophyta</taxon>
        <taxon>Magnoliopsida</taxon>
        <taxon>eudicotyledons</taxon>
        <taxon>Gunneridae</taxon>
        <taxon>Pentapetalae</taxon>
        <taxon>rosids</taxon>
        <taxon>fabids</taxon>
        <taxon>Fabales</taxon>
        <taxon>Fabaceae</taxon>
        <taxon>Papilionoideae</taxon>
        <taxon>50 kb inversion clade</taxon>
        <taxon>NPAAA clade</taxon>
        <taxon>Hologalegina</taxon>
        <taxon>IRL clade</taxon>
        <taxon>Fabeae</taxon>
        <taxon>Lathyrus</taxon>
    </lineage>
</organism>
<feature type="transmembrane region" description="Helical" evidence="4">
    <location>
        <begin position="183"/>
        <end position="205"/>
    </location>
</feature>
<keyword evidence="4" id="KW-0472">Membrane</keyword>
<gene>
    <name evidence="6" type="primary">ycf1</name>
    <name evidence="4" type="synonym">TIC214</name>
</gene>
<evidence type="ECO:0000256" key="4">
    <source>
        <dbReference type="RuleBase" id="RU364085"/>
    </source>
</evidence>
<proteinExistence type="inferred from homology"/>
<comment type="function">
    <text evidence="1 4">Involved in protein precursor import into chloroplasts. May be part of an intermediate translocation complex acting as a protein-conducting channel at the inner envelope.</text>
</comment>
<keyword evidence="4" id="KW-1133">Transmembrane helix</keyword>
<comment type="subcellular location">
    <subcellularLocation>
        <location evidence="2">Plastid</location>
        <location evidence="2">Chloroplast inner membrane</location>
        <topology evidence="2">Multi-pass membrane protein</topology>
    </subcellularLocation>
</comment>
<reference evidence="6" key="1">
    <citation type="submission" date="2014-05" db="EMBL/GenBank/DDBJ databases">
        <title>Autopolyploid origin of Lathyrus venosus.</title>
        <authorList>
            <person name="Sveinsson S."/>
            <person name="Cronk Q."/>
        </authorList>
    </citation>
    <scope>NUCLEOTIDE SEQUENCE</scope>
</reference>
<keyword evidence="4" id="KW-0812">Transmembrane</keyword>
<keyword evidence="4" id="KW-0653">Protein transport</keyword>
<feature type="transmembrane region" description="Helical" evidence="4">
    <location>
        <begin position="226"/>
        <end position="247"/>
    </location>
</feature>
<dbReference type="RefSeq" id="YP_009138804.1">
    <property type="nucleotide sequence ID" value="NC_027078.1"/>
</dbReference>
<dbReference type="PANTHER" id="PTHR33163">
    <property type="entry name" value="PROTEIN TIC 214-RELATED"/>
    <property type="match status" value="1"/>
</dbReference>
<dbReference type="InterPro" id="IPR008896">
    <property type="entry name" value="TIC214"/>
</dbReference>
<feature type="transmembrane region" description="Helical" evidence="4">
    <location>
        <begin position="150"/>
        <end position="171"/>
    </location>
</feature>
<comment type="subunit">
    <text evidence="4">Part of the Tic complex.</text>
</comment>
<feature type="coiled-coil region" evidence="5">
    <location>
        <begin position="995"/>
        <end position="1047"/>
    </location>
</feature>
<evidence type="ECO:0000313" key="6">
    <source>
        <dbReference type="EMBL" id="AIK21172.1"/>
    </source>
</evidence>
<feature type="transmembrane region" description="Helical" evidence="4">
    <location>
        <begin position="57"/>
        <end position="77"/>
    </location>
</feature>
<dbReference type="PANTHER" id="PTHR33163:SF40">
    <property type="entry name" value="PROTEIN TIC 214"/>
    <property type="match status" value="1"/>
</dbReference>
<dbReference type="GO" id="GO:0009706">
    <property type="term" value="C:chloroplast inner membrane"/>
    <property type="evidence" value="ECO:0007669"/>
    <property type="project" value="UniProtKB-SubCell"/>
</dbReference>
<accession>A0A0F6NG27</accession>
<feature type="coiled-coil region" evidence="5">
    <location>
        <begin position="733"/>
        <end position="764"/>
    </location>
</feature>
<evidence type="ECO:0000256" key="2">
    <source>
        <dbReference type="ARBA" id="ARBA00004478"/>
    </source>
</evidence>
<evidence type="ECO:0000256" key="3">
    <source>
        <dbReference type="ARBA" id="ARBA00022780"/>
    </source>
</evidence>
<dbReference type="Pfam" id="PF05758">
    <property type="entry name" value="Ycf1"/>
    <property type="match status" value="2"/>
</dbReference>
<feature type="transmembrane region" description="Helical" evidence="4">
    <location>
        <begin position="26"/>
        <end position="45"/>
    </location>
</feature>
<keyword evidence="3 4" id="KW-1001">Plastid inner membrane</keyword>
<geneLocation type="chloroplast" evidence="6"/>
<name>A0A0F6NG27_LATPA</name>
<dbReference type="EMBL" id="KJ806199">
    <property type="protein sequence ID" value="AIK21172.1"/>
    <property type="molecule type" value="Genomic_DNA"/>
</dbReference>
<evidence type="ECO:0000256" key="5">
    <source>
        <dbReference type="SAM" id="Coils"/>
    </source>
</evidence>
<evidence type="ECO:0000256" key="1">
    <source>
        <dbReference type="ARBA" id="ARBA00002515"/>
    </source>
</evidence>
<dbReference type="GO" id="GO:0015031">
    <property type="term" value="P:protein transport"/>
    <property type="evidence" value="ECO:0007669"/>
    <property type="project" value="UniProtKB-KW"/>
</dbReference>
<keyword evidence="5" id="KW-0175">Coiled coil</keyword>
<keyword evidence="4 6" id="KW-0934">Plastid</keyword>
<protein>
    <recommendedName>
        <fullName evidence="4">Protein TIC 214</fullName>
    </recommendedName>
    <alternativeName>
        <fullName evidence="4">Translocon at the inner envelope membrane of chloroplasts 214</fullName>
    </alternativeName>
</protein>
<dbReference type="GeneID" id="24288289"/>
<sequence length="1671" mass="200385">MTYNFCVRDFVVGFCLKILNSTVVIGLYYGFLTTASIGPSYLFLIRARVMEKGSETEIAATTGFITGRLMMFISIYYGPLHLALNRPHTLTFLTLPYLFFNYVHKNDKHYYSGGWGWESESNLDSGYKNPNSIRNFRTCKVFFNNLFFQLLNPLLLPSSILIRLMHIYLFRSNNKLLFLTSSFVGWLIGHIFLMKCIGLVLVWLKKKNSIKSKITMRFDKYILLQLRNYMGQIFVVLAFAIFVHYLGRVPLPYFFFSEEMIDYDERDLDEIQAAIDAETKETNEEDITIYLSENEKTSNNMNIQKKKKIVPFERSLVTTLFDYQRWTRPLRYIDNDHFHKVVRDENSQFFFQTCQSDGKKRISFTYPPHLSSFQKMMEKKMDLFKRDKTSYNDNELYNSWSSINKEKKNQLSNELFQRAKILDKKGKKFNPVHVFENRIRLSDDRRKKRCLPKIYDPFLTGRARAEMQKRVPRFIRNKIDTTKSILINKIHGLLLCIDSNSAELEQKIDKFDRKLLFTEMGFFFNLISKFSKKSVSSLNFNELYLFPEHEQVKIYSEEKKRKRNFLFDAIRTNPKNNTFFNRKLCSEINEISKEVPRWSYELIDDLEVVMDLTPKDAHIRNEYAERVVIMNTQTEALGMGIAGNNNKDEPVDPADEVVLPAFTREPDFNRELITGSVRAQRRKIAILKLWQGYGQIHSPLFLEIIDKYPFGEIFNDIYQHWKEYFRKPGTDNSEFLKYQKAQKEKEKEEAKDEEEDRRKKVEEDWESILYGLIIRSFVLLFQSMFRKYILLPALIITKNIIRMLLFQNPEWSEDFRDWRREIHLKCNYYGMPTPNNTLPLDWISYGIQIKILFPFVLKPWHNKPKVRSTEKKKRSTEKRSKNLWFLTAYGTMVEELFENHVPNPFSFLGPILKKITKQLKKDLKNRFRKFYNEREKKRKKEDRILLEELKEIENKNGRLKKEELSEIQKNLPISKSNPMIEESPEKRIKDLNVKTKTILKEIEKILKEIEKMTEEKKDGVITDAKRLELLKNSLKIVQRRNVRLIRKSYCFFKIFMERLYIHILTTNYVEDFLTSSIVQRYLNFIKLTRYLFELTKKIVNKSIYNKKKNEQSVDKTNQSIIPFMSVIDKPWNITDMNSQNSCDVSSLSQAYVLFKLSQLQVSNGYKYKLRSIFESLRHKNRPDSIMNQWTNWLKIHYQYALPQSAWSRLVPQKWRNRIHEHRVAQNNDLLEYDSSKKTLFIFSKKQNVELLKKKKKIKKQYGYDLFSYQYLNYADKKKSYIYGDKSPSYNIPKNIKELFDIMGDSFIQNYIGEDGILDEKKKPRKYFHWMGMTGKRRTGRRRNGKRRMGMNRKRRMGMNRKRKKNSITNEKLLTPTFDFFSKISAYKKNPWILPIQFFFTSQPYFASQKYQELYNLEYKLNSRKIYYLKKSRKYRTNLIGERNFLLDKYLVYHMDLKDHYESELVVNMNVLAIMNQVKQLNKFLISYIKKDELDLENLVRGVTEDISYAECRDTKEVQENLTFSIEPNRISIRKNYEQLFIYQTISISLKHKRQISKRNKDQNHYDLLIPENLLSTRRRRELRILICLNPRNRKTMDRNTINEKEIKNSSEVLTKNKDLDSDTKKLMNLKFFLWPNYRFEDLACMNRYWFDTHNGSRFSILRIRMYPRLKI</sequence>